<feature type="compositionally biased region" description="Basic and acidic residues" evidence="1">
    <location>
        <begin position="34"/>
        <end position="51"/>
    </location>
</feature>
<comment type="caution">
    <text evidence="2">The sequence shown here is derived from an EMBL/GenBank/DDBJ whole genome shotgun (WGS) entry which is preliminary data.</text>
</comment>
<reference evidence="2" key="1">
    <citation type="submission" date="2020-05" db="EMBL/GenBank/DDBJ databases">
        <title>WGS assembly of Panicum virgatum.</title>
        <authorList>
            <person name="Lovell J.T."/>
            <person name="Jenkins J."/>
            <person name="Shu S."/>
            <person name="Juenger T.E."/>
            <person name="Schmutz J."/>
        </authorList>
    </citation>
    <scope>NUCLEOTIDE SEQUENCE</scope>
    <source>
        <strain evidence="2">AP13</strain>
    </source>
</reference>
<evidence type="ECO:0000256" key="1">
    <source>
        <dbReference type="SAM" id="MobiDB-lite"/>
    </source>
</evidence>
<name>A0A8T0VZ77_PANVG</name>
<evidence type="ECO:0000313" key="2">
    <source>
        <dbReference type="EMBL" id="KAG2640438.1"/>
    </source>
</evidence>
<protein>
    <submittedName>
        <fullName evidence="2">Uncharacterized protein</fullName>
    </submittedName>
</protein>
<sequence>MSRLVVQAVGSGGSGGPRRRTRRGVWVSDSDSEGETRMGKAAHRGGEEDAHGGGWRTARAAMAEVAMDGIEIFPAAQPHPPALQRGQGRRPRQTASTDGAKTNSRQPATRGSATTKGRDGRRTRGRLGGREAAMGGGREAAGGGGRPRRAADGRLRWADGGSNRRRMRRAAGQVAAATGGRQQKKKNLGQGYRTHSDSMLQMKIE</sequence>
<proteinExistence type="predicted"/>
<feature type="compositionally biased region" description="Gly residues" evidence="1">
    <location>
        <begin position="134"/>
        <end position="145"/>
    </location>
</feature>
<dbReference type="EMBL" id="CM029039">
    <property type="protein sequence ID" value="KAG2640438.1"/>
    <property type="molecule type" value="Genomic_DNA"/>
</dbReference>
<keyword evidence="3" id="KW-1185">Reference proteome</keyword>
<accession>A0A8T0VZ77</accession>
<dbReference type="Proteomes" id="UP000823388">
    <property type="component" value="Chromosome 2K"/>
</dbReference>
<organism evidence="2 3">
    <name type="scientific">Panicum virgatum</name>
    <name type="common">Blackwell switchgrass</name>
    <dbReference type="NCBI Taxonomy" id="38727"/>
    <lineage>
        <taxon>Eukaryota</taxon>
        <taxon>Viridiplantae</taxon>
        <taxon>Streptophyta</taxon>
        <taxon>Embryophyta</taxon>
        <taxon>Tracheophyta</taxon>
        <taxon>Spermatophyta</taxon>
        <taxon>Magnoliopsida</taxon>
        <taxon>Liliopsida</taxon>
        <taxon>Poales</taxon>
        <taxon>Poaceae</taxon>
        <taxon>PACMAD clade</taxon>
        <taxon>Panicoideae</taxon>
        <taxon>Panicodae</taxon>
        <taxon>Paniceae</taxon>
        <taxon>Panicinae</taxon>
        <taxon>Panicum</taxon>
        <taxon>Panicum sect. Hiantes</taxon>
    </lineage>
</organism>
<gene>
    <name evidence="2" type="ORF">PVAP13_2KG095400</name>
</gene>
<evidence type="ECO:0000313" key="3">
    <source>
        <dbReference type="Proteomes" id="UP000823388"/>
    </source>
</evidence>
<feature type="region of interest" description="Disordered" evidence="1">
    <location>
        <begin position="71"/>
        <end position="205"/>
    </location>
</feature>
<feature type="region of interest" description="Disordered" evidence="1">
    <location>
        <begin position="1"/>
        <end position="57"/>
    </location>
</feature>
<feature type="compositionally biased region" description="Polar residues" evidence="1">
    <location>
        <begin position="93"/>
        <end position="115"/>
    </location>
</feature>
<dbReference type="AlphaFoldDB" id="A0A8T0VZ77"/>